<proteinExistence type="predicted"/>
<dbReference type="EMBL" id="FUYR01000006">
    <property type="protein sequence ID" value="SKB92373.1"/>
    <property type="molecule type" value="Genomic_DNA"/>
</dbReference>
<dbReference type="STRING" id="572036.SAMN05661099_3513"/>
<evidence type="ECO:0000313" key="3">
    <source>
        <dbReference type="EMBL" id="SKB92373.1"/>
    </source>
</evidence>
<name>A0A1T5F868_9SPHI</name>
<dbReference type="RefSeq" id="WP_079704012.1">
    <property type="nucleotide sequence ID" value="NZ_FUYR01000006.1"/>
</dbReference>
<dbReference type="AlphaFoldDB" id="A0A1T5F868"/>
<reference evidence="4" key="1">
    <citation type="submission" date="2017-02" db="EMBL/GenBank/DDBJ databases">
        <authorList>
            <person name="Varghese N."/>
            <person name="Submissions S."/>
        </authorList>
    </citation>
    <scope>NUCLEOTIDE SEQUENCE [LARGE SCALE GENOMIC DNA]</scope>
    <source>
        <strain evidence="4">DSM 22385</strain>
    </source>
</reference>
<evidence type="ECO:0000256" key="1">
    <source>
        <dbReference type="SAM" id="MobiDB-lite"/>
    </source>
</evidence>
<organism evidence="3 4">
    <name type="scientific">Daejeonella lutea</name>
    <dbReference type="NCBI Taxonomy" id="572036"/>
    <lineage>
        <taxon>Bacteria</taxon>
        <taxon>Pseudomonadati</taxon>
        <taxon>Bacteroidota</taxon>
        <taxon>Sphingobacteriia</taxon>
        <taxon>Sphingobacteriales</taxon>
        <taxon>Sphingobacteriaceae</taxon>
        <taxon>Daejeonella</taxon>
    </lineage>
</organism>
<feature type="transmembrane region" description="Helical" evidence="2">
    <location>
        <begin position="279"/>
        <end position="298"/>
    </location>
</feature>
<feature type="compositionally biased region" description="Gly residues" evidence="1">
    <location>
        <begin position="371"/>
        <end position="386"/>
    </location>
</feature>
<keyword evidence="4" id="KW-1185">Reference proteome</keyword>
<dbReference type="OrthoDB" id="660047at2"/>
<feature type="transmembrane region" description="Helical" evidence="2">
    <location>
        <begin position="304"/>
        <end position="322"/>
    </location>
</feature>
<sequence>MIIYNKTWLTNLLLIDLVEKEYEADRVSGNEFNNIKAKYPVGFYTPNFFIRVGLFILTFIISQSISGFTVLLLGGSGGYVWLACLGILNYLALQTTVKNKFHYRSGVDDALLWITFIYLAAAYYDLTNAARFDSNLAFATFIFILSLYLTVRFSDLLMSLVAYLSCLGILFFAWQNIGPWGIATMPFTLMLFSALMYWLIRRSLKYSFTMFYANCMVVLQAISLITLYAAGNYFVVKELGDMLNKTSSESIPFGGLFWTWTLIVPLAYIYWGMLKRDTILIRSGLLLCIAAALTFRNYYHVMPLELALILSGTAVLFISWFLTKYLKDPKHGITYQDLSNDSLMDQLKIESLLISETSSGIGGAPSNTGTQMGGGKFGGGGASGGF</sequence>
<feature type="transmembrane region" description="Helical" evidence="2">
    <location>
        <begin position="79"/>
        <end position="97"/>
    </location>
</feature>
<accession>A0A1T5F868</accession>
<feature type="transmembrane region" description="Helical" evidence="2">
    <location>
        <begin position="156"/>
        <end position="174"/>
    </location>
</feature>
<evidence type="ECO:0000256" key="2">
    <source>
        <dbReference type="SAM" id="Phobius"/>
    </source>
</evidence>
<keyword evidence="2" id="KW-1133">Transmembrane helix</keyword>
<dbReference type="Proteomes" id="UP000189981">
    <property type="component" value="Unassembled WGS sequence"/>
</dbReference>
<feature type="transmembrane region" description="Helical" evidence="2">
    <location>
        <begin position="211"/>
        <end position="231"/>
    </location>
</feature>
<keyword evidence="2" id="KW-0812">Transmembrane</keyword>
<feature type="transmembrane region" description="Helical" evidence="2">
    <location>
        <begin position="109"/>
        <end position="126"/>
    </location>
</feature>
<protein>
    <submittedName>
        <fullName evidence="3">Uncharacterized protein</fullName>
    </submittedName>
</protein>
<feature type="transmembrane region" description="Helical" evidence="2">
    <location>
        <begin position="132"/>
        <end position="149"/>
    </location>
</feature>
<feature type="transmembrane region" description="Helical" evidence="2">
    <location>
        <begin position="180"/>
        <end position="199"/>
    </location>
</feature>
<feature type="region of interest" description="Disordered" evidence="1">
    <location>
        <begin position="365"/>
        <end position="386"/>
    </location>
</feature>
<feature type="transmembrane region" description="Helical" evidence="2">
    <location>
        <begin position="48"/>
        <end position="73"/>
    </location>
</feature>
<gene>
    <name evidence="3" type="ORF">SAMN05661099_3513</name>
</gene>
<keyword evidence="2" id="KW-0472">Membrane</keyword>
<evidence type="ECO:0000313" key="4">
    <source>
        <dbReference type="Proteomes" id="UP000189981"/>
    </source>
</evidence>
<feature type="transmembrane region" description="Helical" evidence="2">
    <location>
        <begin position="251"/>
        <end position="272"/>
    </location>
</feature>